<reference evidence="1" key="1">
    <citation type="journal article" date="2021" name="Microb. Physiol.">
        <title>Proteogenomic Insights into the Physiology of Marine, Sulfate-Reducing, Filamentous Desulfonema limicola and Desulfonema magnum.</title>
        <authorList>
            <person name="Schnaars V."/>
            <person name="Wohlbrand L."/>
            <person name="Scheve S."/>
            <person name="Hinrichs C."/>
            <person name="Reinhardt R."/>
            <person name="Rabus R."/>
        </authorList>
    </citation>
    <scope>NUCLEOTIDE SEQUENCE</scope>
    <source>
        <strain evidence="1">4be13</strain>
    </source>
</reference>
<proteinExistence type="predicted"/>
<evidence type="ECO:0000313" key="2">
    <source>
        <dbReference type="Proteomes" id="UP000663722"/>
    </source>
</evidence>
<dbReference type="EMBL" id="CP061800">
    <property type="protein sequence ID" value="QTA86437.1"/>
    <property type="molecule type" value="Genomic_DNA"/>
</dbReference>
<organism evidence="1 2">
    <name type="scientific">Desulfonema magnum</name>
    <dbReference type="NCBI Taxonomy" id="45655"/>
    <lineage>
        <taxon>Bacteria</taxon>
        <taxon>Pseudomonadati</taxon>
        <taxon>Thermodesulfobacteriota</taxon>
        <taxon>Desulfobacteria</taxon>
        <taxon>Desulfobacterales</taxon>
        <taxon>Desulfococcaceae</taxon>
        <taxon>Desulfonema</taxon>
    </lineage>
</organism>
<sequence length="76" mass="8711">MNQYQQIEKFPGCVRNSGKTQLFFPDEVSPRPEKPGFPPVRHVCPATVRKLFDLLNMATIGLCPILEHHLKNHQTN</sequence>
<dbReference type="KEGG" id="dmm:dnm_024610"/>
<dbReference type="Proteomes" id="UP000663722">
    <property type="component" value="Chromosome"/>
</dbReference>
<keyword evidence="2" id="KW-1185">Reference proteome</keyword>
<dbReference type="AlphaFoldDB" id="A0A975BJ02"/>
<name>A0A975BJ02_9BACT</name>
<protein>
    <submittedName>
        <fullName evidence="1">Uncharacterized protein</fullName>
    </submittedName>
</protein>
<accession>A0A975BJ02</accession>
<gene>
    <name evidence="1" type="ORF">dnm_024610</name>
</gene>
<evidence type="ECO:0000313" key="1">
    <source>
        <dbReference type="EMBL" id="QTA86437.1"/>
    </source>
</evidence>